<keyword evidence="1" id="KW-0472">Membrane</keyword>
<keyword evidence="1" id="KW-1133">Transmembrane helix</keyword>
<dbReference type="InterPro" id="IPR017195">
    <property type="entry name" value="ABC_thiamin-permease_prd"/>
</dbReference>
<evidence type="ECO:0008006" key="4">
    <source>
        <dbReference type="Google" id="ProtNLM"/>
    </source>
</evidence>
<name>A0ABP7GID7_9ACTN</name>
<comment type="caution">
    <text evidence="2">The sequence shown here is derived from an EMBL/GenBank/DDBJ whole genome shotgun (WGS) entry which is preliminary data.</text>
</comment>
<organism evidence="2 3">
    <name type="scientific">Salinactinospora qingdaonensis</name>
    <dbReference type="NCBI Taxonomy" id="702744"/>
    <lineage>
        <taxon>Bacteria</taxon>
        <taxon>Bacillati</taxon>
        <taxon>Actinomycetota</taxon>
        <taxon>Actinomycetes</taxon>
        <taxon>Streptosporangiales</taxon>
        <taxon>Nocardiopsidaceae</taxon>
        <taxon>Salinactinospora</taxon>
    </lineage>
</organism>
<gene>
    <name evidence="2" type="ORF">GCM10022402_49850</name>
</gene>
<sequence length="199" mass="20548">MSTSPTGKTGVAPTVRWRTVDILVAAVLGVAIGIVFWFWGILWQSTGPLFVAFPPAQAVIYGVWLLPGVLGPLVIRKPLAGVLTSLAAGLVSALLGTTWGLMVILAAFLQGLLPEIVFAAGRYRHWGMGIAVLAAAVAGLSPVVMDLTLYYPTWPLLYKAVYAVLVIGSAAVIAGVGGRLLTSALARAGALGPFPSANG</sequence>
<feature type="transmembrane region" description="Helical" evidence="1">
    <location>
        <begin position="49"/>
        <end position="66"/>
    </location>
</feature>
<dbReference type="RefSeq" id="WP_344977506.1">
    <property type="nucleotide sequence ID" value="NZ_BAABDD010000055.1"/>
</dbReference>
<protein>
    <recommendedName>
        <fullName evidence="4">Energy-coupling factor transport system substrate-specific component</fullName>
    </recommendedName>
</protein>
<feature type="transmembrane region" description="Helical" evidence="1">
    <location>
        <begin position="22"/>
        <end position="42"/>
    </location>
</feature>
<dbReference type="Proteomes" id="UP001500908">
    <property type="component" value="Unassembled WGS sequence"/>
</dbReference>
<keyword evidence="1" id="KW-0812">Transmembrane</keyword>
<keyword evidence="3" id="KW-1185">Reference proteome</keyword>
<proteinExistence type="predicted"/>
<reference evidence="3" key="1">
    <citation type="journal article" date="2019" name="Int. J. Syst. Evol. Microbiol.">
        <title>The Global Catalogue of Microorganisms (GCM) 10K type strain sequencing project: providing services to taxonomists for standard genome sequencing and annotation.</title>
        <authorList>
            <consortium name="The Broad Institute Genomics Platform"/>
            <consortium name="The Broad Institute Genome Sequencing Center for Infectious Disease"/>
            <person name="Wu L."/>
            <person name="Ma J."/>
        </authorList>
    </citation>
    <scope>NUCLEOTIDE SEQUENCE [LARGE SCALE GENOMIC DNA]</scope>
    <source>
        <strain evidence="3">JCM 17137</strain>
    </source>
</reference>
<dbReference type="EMBL" id="BAABDD010000055">
    <property type="protein sequence ID" value="GAA3766784.1"/>
    <property type="molecule type" value="Genomic_DNA"/>
</dbReference>
<evidence type="ECO:0000256" key="1">
    <source>
        <dbReference type="SAM" id="Phobius"/>
    </source>
</evidence>
<feature type="transmembrane region" description="Helical" evidence="1">
    <location>
        <begin position="125"/>
        <end position="144"/>
    </location>
</feature>
<evidence type="ECO:0000313" key="3">
    <source>
        <dbReference type="Proteomes" id="UP001500908"/>
    </source>
</evidence>
<dbReference type="Pfam" id="PF09819">
    <property type="entry name" value="ABC_cobalt"/>
    <property type="match status" value="1"/>
</dbReference>
<feature type="transmembrane region" description="Helical" evidence="1">
    <location>
        <begin position="86"/>
        <end position="113"/>
    </location>
</feature>
<evidence type="ECO:0000313" key="2">
    <source>
        <dbReference type="EMBL" id="GAA3766784.1"/>
    </source>
</evidence>
<feature type="transmembrane region" description="Helical" evidence="1">
    <location>
        <begin position="156"/>
        <end position="177"/>
    </location>
</feature>
<accession>A0ABP7GID7</accession>